<sequence>MLIRLLRTYLRPYRSWLAGVVALQLLGTLAALYLPSLNADIIDHGIAQGDTDYILSTGGWMLTVTVVQVASIIAAVYYGARAAMAFGRDVRAGVFHRVGEFSARELGQFGAPSLITRTTNDVQQVQMLVMMTSTMMVMAPIMATGGVIMALQQDVELSWLMLVSVPVLITGVLLIARRMVPQFRAMQERIDTVNRVLREQITGIRVVRAFVREPHETERFATANAALTDTALRAGRLMALMFPFVMLVLNASSVAVLWFGSLRVDGGEMQVGALTAFLQYLMYILMSAMMAMFMVIMLPRAAVSAERISEVLDTASSVVTSARPVMELPERVVLELDGASFAFPGAEEPVLRGVSLRAEPGQTIAVVGGTGAGKTTLVSLIPRLIDATSGSVRLGGVDVRDVDPVVLRERIGLVPQKAYLFSGTVASNLRYGRPDATDEQLWQALEVAQARGFVAAMPEGLDAPIAQGGTNVSGGQRQRLAIARALVRRADVYLFDDSFSALDVATDARLRAGLAEYTAGAVVVIVAQRVSTVVGADQILVLDDGAVMGLGTHEELLAGCPTYAEIVESQLTAGEAA</sequence>
<evidence type="ECO:0000313" key="13">
    <source>
        <dbReference type="Proteomes" id="UP000475214"/>
    </source>
</evidence>
<dbReference type="FunFam" id="3.40.50.300:FF:000854">
    <property type="entry name" value="Multidrug ABC transporter ATP-binding protein"/>
    <property type="match status" value="1"/>
</dbReference>
<keyword evidence="13" id="KW-1185">Reference proteome</keyword>
<dbReference type="Pfam" id="PF00664">
    <property type="entry name" value="ABC_membrane"/>
    <property type="match status" value="1"/>
</dbReference>
<dbReference type="Gene3D" id="1.20.1560.10">
    <property type="entry name" value="ABC transporter type 1, transmembrane domain"/>
    <property type="match status" value="1"/>
</dbReference>
<dbReference type="InterPro" id="IPR017871">
    <property type="entry name" value="ABC_transporter-like_CS"/>
</dbReference>
<feature type="domain" description="ABC transmembrane type-1" evidence="11">
    <location>
        <begin position="18"/>
        <end position="300"/>
    </location>
</feature>
<dbReference type="PROSITE" id="PS00211">
    <property type="entry name" value="ABC_TRANSPORTER_1"/>
    <property type="match status" value="1"/>
</dbReference>
<feature type="transmembrane region" description="Helical" evidence="9">
    <location>
        <begin position="53"/>
        <end position="78"/>
    </location>
</feature>
<evidence type="ECO:0000259" key="11">
    <source>
        <dbReference type="PROSITE" id="PS50929"/>
    </source>
</evidence>
<feature type="transmembrane region" description="Helical" evidence="9">
    <location>
        <begin position="12"/>
        <end position="33"/>
    </location>
</feature>
<dbReference type="PANTHER" id="PTHR43394:SF1">
    <property type="entry name" value="ATP-BINDING CASSETTE SUB-FAMILY B MEMBER 10, MITOCHONDRIAL"/>
    <property type="match status" value="1"/>
</dbReference>
<evidence type="ECO:0000256" key="9">
    <source>
        <dbReference type="SAM" id="Phobius"/>
    </source>
</evidence>
<keyword evidence="7 9" id="KW-1133">Transmembrane helix</keyword>
<dbReference type="InterPro" id="IPR036640">
    <property type="entry name" value="ABC1_TM_sf"/>
</dbReference>
<dbReference type="InterPro" id="IPR039421">
    <property type="entry name" value="Type_1_exporter"/>
</dbReference>
<accession>A0A6L9S6H9</accession>
<dbReference type="InterPro" id="IPR027417">
    <property type="entry name" value="P-loop_NTPase"/>
</dbReference>
<keyword evidence="3" id="KW-1003">Cell membrane</keyword>
<gene>
    <name evidence="12" type="ORF">G1H10_11360</name>
</gene>
<dbReference type="GO" id="GO:0005524">
    <property type="term" value="F:ATP binding"/>
    <property type="evidence" value="ECO:0007669"/>
    <property type="project" value="UniProtKB-KW"/>
</dbReference>
<keyword evidence="5" id="KW-0547">Nucleotide-binding</keyword>
<dbReference type="Pfam" id="PF00005">
    <property type="entry name" value="ABC_tran"/>
    <property type="match status" value="1"/>
</dbReference>
<feature type="transmembrane region" description="Helical" evidence="9">
    <location>
        <begin position="237"/>
        <end position="260"/>
    </location>
</feature>
<dbReference type="CDD" id="cd18548">
    <property type="entry name" value="ABC_6TM_Tm287_like"/>
    <property type="match status" value="1"/>
</dbReference>
<feature type="transmembrane region" description="Helical" evidence="9">
    <location>
        <begin position="127"/>
        <end position="151"/>
    </location>
</feature>
<dbReference type="SUPFAM" id="SSF52540">
    <property type="entry name" value="P-loop containing nucleoside triphosphate hydrolases"/>
    <property type="match status" value="1"/>
</dbReference>
<dbReference type="InterPro" id="IPR003593">
    <property type="entry name" value="AAA+_ATPase"/>
</dbReference>
<evidence type="ECO:0000256" key="7">
    <source>
        <dbReference type="ARBA" id="ARBA00022989"/>
    </source>
</evidence>
<dbReference type="Proteomes" id="UP000475214">
    <property type="component" value="Unassembled WGS sequence"/>
</dbReference>
<evidence type="ECO:0000256" key="6">
    <source>
        <dbReference type="ARBA" id="ARBA00022840"/>
    </source>
</evidence>
<keyword evidence="4 9" id="KW-0812">Transmembrane</keyword>
<dbReference type="PANTHER" id="PTHR43394">
    <property type="entry name" value="ATP-DEPENDENT PERMEASE MDL1, MITOCHONDRIAL"/>
    <property type="match status" value="1"/>
</dbReference>
<dbReference type="GO" id="GO:0015421">
    <property type="term" value="F:ABC-type oligopeptide transporter activity"/>
    <property type="evidence" value="ECO:0007669"/>
    <property type="project" value="TreeGrafter"/>
</dbReference>
<dbReference type="AlphaFoldDB" id="A0A6L9S6H9"/>
<dbReference type="RefSeq" id="WP_163736986.1">
    <property type="nucleotide sequence ID" value="NZ_JAAGOA010000006.1"/>
</dbReference>
<dbReference type="InterPro" id="IPR003439">
    <property type="entry name" value="ABC_transporter-like_ATP-bd"/>
</dbReference>
<evidence type="ECO:0000256" key="3">
    <source>
        <dbReference type="ARBA" id="ARBA00022475"/>
    </source>
</evidence>
<dbReference type="SMART" id="SM00382">
    <property type="entry name" value="AAA"/>
    <property type="match status" value="1"/>
</dbReference>
<proteinExistence type="predicted"/>
<dbReference type="FunFam" id="1.20.1560.10:FF:000040">
    <property type="entry name" value="Multidrug ABC transporter ATP-binding protein"/>
    <property type="match status" value="1"/>
</dbReference>
<evidence type="ECO:0000256" key="5">
    <source>
        <dbReference type="ARBA" id="ARBA00022741"/>
    </source>
</evidence>
<evidence type="ECO:0000256" key="2">
    <source>
        <dbReference type="ARBA" id="ARBA00022448"/>
    </source>
</evidence>
<dbReference type="PROSITE" id="PS50893">
    <property type="entry name" value="ABC_TRANSPORTER_2"/>
    <property type="match status" value="1"/>
</dbReference>
<organism evidence="12 13">
    <name type="scientific">Phytoactinopolyspora halotolerans</name>
    <dbReference type="NCBI Taxonomy" id="1981512"/>
    <lineage>
        <taxon>Bacteria</taxon>
        <taxon>Bacillati</taxon>
        <taxon>Actinomycetota</taxon>
        <taxon>Actinomycetes</taxon>
        <taxon>Jiangellales</taxon>
        <taxon>Jiangellaceae</taxon>
        <taxon>Phytoactinopolyspora</taxon>
    </lineage>
</organism>
<dbReference type="EMBL" id="JAAGOA010000006">
    <property type="protein sequence ID" value="NEE00766.1"/>
    <property type="molecule type" value="Genomic_DNA"/>
</dbReference>
<name>A0A6L9S6H9_9ACTN</name>
<feature type="domain" description="ABC transporter" evidence="10">
    <location>
        <begin position="334"/>
        <end position="569"/>
    </location>
</feature>
<dbReference type="GO" id="GO:0016887">
    <property type="term" value="F:ATP hydrolysis activity"/>
    <property type="evidence" value="ECO:0007669"/>
    <property type="project" value="InterPro"/>
</dbReference>
<dbReference type="Gene3D" id="3.40.50.300">
    <property type="entry name" value="P-loop containing nucleotide triphosphate hydrolases"/>
    <property type="match status" value="1"/>
</dbReference>
<keyword evidence="6 12" id="KW-0067">ATP-binding</keyword>
<dbReference type="SUPFAM" id="SSF90123">
    <property type="entry name" value="ABC transporter transmembrane region"/>
    <property type="match status" value="1"/>
</dbReference>
<comment type="caution">
    <text evidence="12">The sequence shown here is derived from an EMBL/GenBank/DDBJ whole genome shotgun (WGS) entry which is preliminary data.</text>
</comment>
<keyword evidence="8 9" id="KW-0472">Membrane</keyword>
<feature type="transmembrane region" description="Helical" evidence="9">
    <location>
        <begin position="280"/>
        <end position="298"/>
    </location>
</feature>
<keyword evidence="2" id="KW-0813">Transport</keyword>
<dbReference type="PROSITE" id="PS50929">
    <property type="entry name" value="ABC_TM1F"/>
    <property type="match status" value="1"/>
</dbReference>
<dbReference type="InterPro" id="IPR011527">
    <property type="entry name" value="ABC1_TM_dom"/>
</dbReference>
<evidence type="ECO:0000256" key="4">
    <source>
        <dbReference type="ARBA" id="ARBA00022692"/>
    </source>
</evidence>
<comment type="subcellular location">
    <subcellularLocation>
        <location evidence="1">Cell membrane</location>
        <topology evidence="1">Multi-pass membrane protein</topology>
    </subcellularLocation>
</comment>
<dbReference type="GO" id="GO:0005886">
    <property type="term" value="C:plasma membrane"/>
    <property type="evidence" value="ECO:0007669"/>
    <property type="project" value="UniProtKB-SubCell"/>
</dbReference>
<evidence type="ECO:0000313" key="12">
    <source>
        <dbReference type="EMBL" id="NEE00766.1"/>
    </source>
</evidence>
<evidence type="ECO:0000256" key="8">
    <source>
        <dbReference type="ARBA" id="ARBA00023136"/>
    </source>
</evidence>
<feature type="transmembrane region" description="Helical" evidence="9">
    <location>
        <begin position="157"/>
        <end position="176"/>
    </location>
</feature>
<reference evidence="12 13" key="1">
    <citation type="submission" date="2020-02" db="EMBL/GenBank/DDBJ databases">
        <authorList>
            <person name="Li X.-J."/>
            <person name="Han X.-M."/>
        </authorList>
    </citation>
    <scope>NUCLEOTIDE SEQUENCE [LARGE SCALE GENOMIC DNA]</scope>
    <source>
        <strain evidence="12 13">CCTCC AB 2017055</strain>
    </source>
</reference>
<evidence type="ECO:0000259" key="10">
    <source>
        <dbReference type="PROSITE" id="PS50893"/>
    </source>
</evidence>
<evidence type="ECO:0000256" key="1">
    <source>
        <dbReference type="ARBA" id="ARBA00004651"/>
    </source>
</evidence>
<protein>
    <submittedName>
        <fullName evidence="12">ABC transporter ATP-binding protein</fullName>
    </submittedName>
</protein>